<dbReference type="Proteomes" id="UP001215503">
    <property type="component" value="Unassembled WGS sequence"/>
</dbReference>
<evidence type="ECO:0000256" key="1">
    <source>
        <dbReference type="ARBA" id="ARBA00004418"/>
    </source>
</evidence>
<feature type="chain" id="PRO_5047177118" evidence="3">
    <location>
        <begin position="25"/>
        <end position="426"/>
    </location>
</feature>
<comment type="subcellular location">
    <subcellularLocation>
        <location evidence="1">Periplasm</location>
    </subcellularLocation>
</comment>
<dbReference type="Pfam" id="PF01547">
    <property type="entry name" value="SBP_bac_1"/>
    <property type="match status" value="1"/>
</dbReference>
<keyword evidence="5" id="KW-1185">Reference proteome</keyword>
<comment type="similarity">
    <text evidence="2">Belongs to the bacterial solute-binding protein 1 family.</text>
</comment>
<name>A0ABT5YM89_9PROT</name>
<gene>
    <name evidence="4" type="ORF">P2G67_08220</name>
</gene>
<dbReference type="EMBL" id="JARHUD010000004">
    <property type="protein sequence ID" value="MDF2095958.1"/>
    <property type="molecule type" value="Genomic_DNA"/>
</dbReference>
<dbReference type="PANTHER" id="PTHR43649">
    <property type="entry name" value="ARABINOSE-BINDING PROTEIN-RELATED"/>
    <property type="match status" value="1"/>
</dbReference>
<dbReference type="InterPro" id="IPR006059">
    <property type="entry name" value="SBP"/>
</dbReference>
<organism evidence="4 5">
    <name type="scientific">Aquibaculum arenosum</name>
    <dbReference type="NCBI Taxonomy" id="3032591"/>
    <lineage>
        <taxon>Bacteria</taxon>
        <taxon>Pseudomonadati</taxon>
        <taxon>Pseudomonadota</taxon>
        <taxon>Alphaproteobacteria</taxon>
        <taxon>Rhodospirillales</taxon>
        <taxon>Rhodovibrionaceae</taxon>
        <taxon>Aquibaculum</taxon>
    </lineage>
</organism>
<feature type="signal peptide" evidence="3">
    <location>
        <begin position="1"/>
        <end position="24"/>
    </location>
</feature>
<dbReference type="RefSeq" id="WP_275821902.1">
    <property type="nucleotide sequence ID" value="NZ_JARHUD010000004.1"/>
</dbReference>
<evidence type="ECO:0000313" key="4">
    <source>
        <dbReference type="EMBL" id="MDF2095958.1"/>
    </source>
</evidence>
<sequence length="426" mass="46778">MRHLRSGLLCATLVAGVFATSASAQDVILDVLYCNPSFSRFHEPIAEAFMEQHPEIGINFLAPCANYDEGHQQMLRNAVTNQLPDVYYSGFHLLSELTGRLAERGQIIELGPLLEEEGEEFINANFDPKLLALGRVDDVQYGIPFNASSPIIYFNADLVRQAGGDPENMPSKWDDLVELAADINELGSDISGIAYDIHAWPDDWLWQALIYQQGGALISEDEASVGFNNELGLNALSISRRLVAEGGMELIDRDQSMQQFGAGLTGIYFATPAQLARVSGLVGERFDLRTAVFPLDNPEEGGVPTGGNAVIVLSDEAEKQEAAWKFVTFVTGPEAQSIVVQTAGYLPTNRRALGEDYLAPFYEANPNFATAPSQIDRSWPWVGYPGGESVRIWRTQRDLIASVMRGDLSVEEGLEQIVSETEALMR</sequence>
<evidence type="ECO:0000313" key="5">
    <source>
        <dbReference type="Proteomes" id="UP001215503"/>
    </source>
</evidence>
<dbReference type="PANTHER" id="PTHR43649:SF12">
    <property type="entry name" value="DIACETYLCHITOBIOSE BINDING PROTEIN DASA"/>
    <property type="match status" value="1"/>
</dbReference>
<protein>
    <submittedName>
        <fullName evidence="4">ABC transporter substrate-binding protein</fullName>
    </submittedName>
</protein>
<evidence type="ECO:0000256" key="3">
    <source>
        <dbReference type="SAM" id="SignalP"/>
    </source>
</evidence>
<dbReference type="SUPFAM" id="SSF53850">
    <property type="entry name" value="Periplasmic binding protein-like II"/>
    <property type="match status" value="1"/>
</dbReference>
<dbReference type="CDD" id="cd14748">
    <property type="entry name" value="PBP2_UgpB"/>
    <property type="match status" value="1"/>
</dbReference>
<dbReference type="Gene3D" id="3.40.190.10">
    <property type="entry name" value="Periplasmic binding protein-like II"/>
    <property type="match status" value="2"/>
</dbReference>
<keyword evidence="3" id="KW-0732">Signal</keyword>
<accession>A0ABT5YM89</accession>
<reference evidence="4 5" key="1">
    <citation type="submission" date="2023-03" db="EMBL/GenBank/DDBJ databases">
        <title>Fodinicurvata sp. CAU 1616 isolated from sea sendiment.</title>
        <authorList>
            <person name="Kim W."/>
        </authorList>
    </citation>
    <scope>NUCLEOTIDE SEQUENCE [LARGE SCALE GENOMIC DNA]</scope>
    <source>
        <strain evidence="4 5">CAU 1616</strain>
    </source>
</reference>
<dbReference type="InterPro" id="IPR050490">
    <property type="entry name" value="Bact_solute-bd_prot1"/>
</dbReference>
<evidence type="ECO:0000256" key="2">
    <source>
        <dbReference type="ARBA" id="ARBA00008520"/>
    </source>
</evidence>
<proteinExistence type="inferred from homology"/>
<comment type="caution">
    <text evidence="4">The sequence shown here is derived from an EMBL/GenBank/DDBJ whole genome shotgun (WGS) entry which is preliminary data.</text>
</comment>